<gene>
    <name evidence="1" type="ORF">CKAH01_02340</name>
</gene>
<evidence type="ECO:0000313" key="1">
    <source>
        <dbReference type="EMBL" id="KAK2730512.1"/>
    </source>
</evidence>
<name>A0AAD9Y076_COLKA</name>
<dbReference type="Proteomes" id="UP001281614">
    <property type="component" value="Unassembled WGS sequence"/>
</dbReference>
<organism evidence="1 2">
    <name type="scientific">Colletotrichum kahawae</name>
    <name type="common">Coffee berry disease fungus</name>
    <dbReference type="NCBI Taxonomy" id="34407"/>
    <lineage>
        <taxon>Eukaryota</taxon>
        <taxon>Fungi</taxon>
        <taxon>Dikarya</taxon>
        <taxon>Ascomycota</taxon>
        <taxon>Pezizomycotina</taxon>
        <taxon>Sordariomycetes</taxon>
        <taxon>Hypocreomycetidae</taxon>
        <taxon>Glomerellales</taxon>
        <taxon>Glomerellaceae</taxon>
        <taxon>Colletotrichum</taxon>
        <taxon>Colletotrichum gloeosporioides species complex</taxon>
    </lineage>
</organism>
<evidence type="ECO:0000313" key="2">
    <source>
        <dbReference type="Proteomes" id="UP001281614"/>
    </source>
</evidence>
<protein>
    <submittedName>
        <fullName evidence="1">Uncharacterized protein</fullName>
    </submittedName>
</protein>
<sequence length="290" mass="32589">MSDQLTAGKGVALRPTLPPEVFLLIMEAVLDEAESSTASQSWIIELTDCLEDGPMFFLVDDEPADDDFHKLQQSRFLKVRSVSQVNQMTQSMVRNIFSPLPCYSLRLNFAKQALVFPKIDCVLSIIRPYLESVESALRNQSRHVSRFFQSFESAKLLGGWYSLCREPVAEIKCLISMFPKLKVIFMPTYPHKRISASNRNTGHNHDHDELLISSDLSACPFSLGKFDSGPVPSALKLLWEKQIRLVGTASVLQTESEEAISRDQPVVELVQISQGLRARILDPECSLCKV</sequence>
<comment type="caution">
    <text evidence="1">The sequence shown here is derived from an EMBL/GenBank/DDBJ whole genome shotgun (WGS) entry which is preliminary data.</text>
</comment>
<reference evidence="1" key="1">
    <citation type="submission" date="2023-02" db="EMBL/GenBank/DDBJ databases">
        <title>Colletotrichum kahawae CIFC_Que2 genome sequencing and assembly.</title>
        <authorList>
            <person name="Baroncelli R."/>
        </authorList>
    </citation>
    <scope>NUCLEOTIDE SEQUENCE</scope>
    <source>
        <strain evidence="1">CIFC_Que2</strain>
    </source>
</reference>
<dbReference type="AlphaFoldDB" id="A0AAD9Y076"/>
<dbReference type="EMBL" id="VYYT01000665">
    <property type="protein sequence ID" value="KAK2730512.1"/>
    <property type="molecule type" value="Genomic_DNA"/>
</dbReference>
<keyword evidence="2" id="KW-1185">Reference proteome</keyword>
<proteinExistence type="predicted"/>
<accession>A0AAD9Y076</accession>